<evidence type="ECO:0000256" key="10">
    <source>
        <dbReference type="PIRSR" id="PIRSR605002-1"/>
    </source>
</evidence>
<dbReference type="GO" id="GO:0009298">
    <property type="term" value="P:GDP-mannose biosynthetic process"/>
    <property type="evidence" value="ECO:0007669"/>
    <property type="project" value="UniProtKB-UniPathway"/>
</dbReference>
<evidence type="ECO:0000256" key="6">
    <source>
        <dbReference type="ARBA" id="ARBA00022490"/>
    </source>
</evidence>
<dbReference type="InterPro" id="IPR023214">
    <property type="entry name" value="HAD_sf"/>
</dbReference>
<proteinExistence type="inferred from homology"/>
<feature type="binding site" evidence="12">
    <location>
        <position position="23"/>
    </location>
    <ligand>
        <name>Mg(2+)</name>
        <dbReference type="ChEBI" id="CHEBI:18420"/>
        <label>1</label>
    </ligand>
</feature>
<accession>A0A0H2SDH9</accession>
<feature type="active site" description="Proton donor/acceptor" evidence="10">
    <location>
        <position position="21"/>
    </location>
</feature>
<comment type="pathway">
    <text evidence="2 13">Nucleotide-sugar biosynthesis; GDP-alpha-D-mannose biosynthesis; alpha-D-mannose 1-phosphate from D-fructose 6-phosphate: step 2/2.</text>
</comment>
<keyword evidence="7 12" id="KW-0479">Metal-binding</keyword>
<dbReference type="InParanoid" id="A0A0H2SDH9"/>
<dbReference type="AlphaFoldDB" id="A0A0H2SDH9"/>
<evidence type="ECO:0000256" key="1">
    <source>
        <dbReference type="ARBA" id="ARBA00004496"/>
    </source>
</evidence>
<feature type="binding site" evidence="11">
    <location>
        <position position="132"/>
    </location>
    <ligand>
        <name>alpha-D-mannose 1-phosphate</name>
        <dbReference type="ChEBI" id="CHEBI:58409"/>
    </ligand>
</feature>
<dbReference type="InterPro" id="IPR005002">
    <property type="entry name" value="PMM"/>
</dbReference>
<comment type="subcellular location">
    <subcellularLocation>
        <location evidence="1 13">Cytoplasm</location>
    </subcellularLocation>
</comment>
<dbReference type="SFLD" id="SFLDS00003">
    <property type="entry name" value="Haloacid_Dehalogenase"/>
    <property type="match status" value="1"/>
</dbReference>
<feature type="binding site" evidence="12">
    <location>
        <position position="230"/>
    </location>
    <ligand>
        <name>Mg(2+)</name>
        <dbReference type="ChEBI" id="CHEBI:18420"/>
        <label>2</label>
    </ligand>
</feature>
<keyword evidence="15" id="KW-1185">Reference proteome</keyword>
<keyword evidence="8 12" id="KW-0460">Magnesium</keyword>
<sequence>MINGENPVQENQNRDVLVLFDVDGTLVPPRGRISAETMQLVRELRCYTQIGFIGGSTLRKALWQLGDSAVNEFDYAFAECGIVSYTQGVALPGESFISFLGEENYKLLVNFILHYIADLELPIKRGTFVEYRQGLLNICPQGRDTTGEEQERFEAYDKIHQVRMQMIGALVKRFPSFNLVCAIGGRTSFDLFPRGWDKTYALRHLDMKAFKEVHYLGDKFHLGGNDYEMFHHPSVIGHEVSGPPDTESFIRGMLGRYETNNDQTQSNSAMVNSIRLARVAA</sequence>
<feature type="binding site" evidence="12">
    <location>
        <position position="218"/>
    </location>
    <ligand>
        <name>Mg(2+)</name>
        <dbReference type="ChEBI" id="CHEBI:18420"/>
        <label>1</label>
    </ligand>
</feature>
<dbReference type="PANTHER" id="PTHR10466:SF0">
    <property type="entry name" value="PHOSPHOMANNOMUTASE"/>
    <property type="match status" value="1"/>
</dbReference>
<evidence type="ECO:0000256" key="2">
    <source>
        <dbReference type="ARBA" id="ARBA00004699"/>
    </source>
</evidence>
<dbReference type="STRING" id="27342.A0A0H2SDH9"/>
<dbReference type="FunFam" id="3.30.1240.20:FF:000001">
    <property type="entry name" value="Phosphomannomutase"/>
    <property type="match status" value="1"/>
</dbReference>
<dbReference type="Gene3D" id="3.30.1240.20">
    <property type="match status" value="1"/>
</dbReference>
<evidence type="ECO:0000256" key="7">
    <source>
        <dbReference type="ARBA" id="ARBA00022723"/>
    </source>
</evidence>
<dbReference type="GO" id="GO:0046872">
    <property type="term" value="F:metal ion binding"/>
    <property type="evidence" value="ECO:0007669"/>
    <property type="project" value="UniProtKB-KW"/>
</dbReference>
<comment type="cofactor">
    <cofactor evidence="12">
        <name>Mg(2+)</name>
        <dbReference type="ChEBI" id="CHEBI:18420"/>
    </cofactor>
</comment>
<feature type="binding site" evidence="11">
    <location>
        <position position="30"/>
    </location>
    <ligand>
        <name>alpha-D-mannose 1-phosphate</name>
        <dbReference type="ChEBI" id="CHEBI:58409"/>
    </ligand>
</feature>
<dbReference type="UniPathway" id="UPA00126">
    <property type="reaction ID" value="UER00424"/>
</dbReference>
<keyword evidence="6 13" id="KW-0963">Cytoplasm</keyword>
<dbReference type="SUPFAM" id="SSF56784">
    <property type="entry name" value="HAD-like"/>
    <property type="match status" value="1"/>
</dbReference>
<dbReference type="GO" id="GO:0006013">
    <property type="term" value="P:mannose metabolic process"/>
    <property type="evidence" value="ECO:0007669"/>
    <property type="project" value="TreeGrafter"/>
</dbReference>
<dbReference type="InterPro" id="IPR043169">
    <property type="entry name" value="PMM_cap"/>
</dbReference>
<organism evidence="14 15">
    <name type="scientific">Schizopora paradoxa</name>
    <dbReference type="NCBI Taxonomy" id="27342"/>
    <lineage>
        <taxon>Eukaryota</taxon>
        <taxon>Fungi</taxon>
        <taxon>Dikarya</taxon>
        <taxon>Basidiomycota</taxon>
        <taxon>Agaricomycotina</taxon>
        <taxon>Agaricomycetes</taxon>
        <taxon>Hymenochaetales</taxon>
        <taxon>Schizoporaceae</taxon>
        <taxon>Schizopora</taxon>
    </lineage>
</organism>
<evidence type="ECO:0000256" key="8">
    <source>
        <dbReference type="ARBA" id="ARBA00022842"/>
    </source>
</evidence>
<dbReference type="Pfam" id="PF03332">
    <property type="entry name" value="PMM"/>
    <property type="match status" value="1"/>
</dbReference>
<gene>
    <name evidence="14" type="ORF">SCHPADRAFT_920393</name>
</gene>
<keyword evidence="9 13" id="KW-0413">Isomerase</keyword>
<evidence type="ECO:0000256" key="13">
    <source>
        <dbReference type="RuleBase" id="RU361118"/>
    </source>
</evidence>
<dbReference type="GO" id="GO:0006487">
    <property type="term" value="P:protein N-linked glycosylation"/>
    <property type="evidence" value="ECO:0007669"/>
    <property type="project" value="TreeGrafter"/>
</dbReference>
<feature type="binding site" evidence="11">
    <location>
        <position position="190"/>
    </location>
    <ligand>
        <name>alpha-D-mannose 1-phosphate</name>
        <dbReference type="ChEBI" id="CHEBI:58409"/>
    </ligand>
</feature>
<feature type="binding site" evidence="12">
    <location>
        <position position="21"/>
    </location>
    <ligand>
        <name>Mg(2+)</name>
        <dbReference type="ChEBI" id="CHEBI:18420"/>
        <label>1</label>
    </ligand>
</feature>
<evidence type="ECO:0000256" key="3">
    <source>
        <dbReference type="ARBA" id="ARBA00009736"/>
    </source>
</evidence>
<protein>
    <recommendedName>
        <fullName evidence="5 13">Phosphomannomutase</fullName>
        <ecNumber evidence="5 13">5.4.2.8</ecNumber>
    </recommendedName>
</protein>
<dbReference type="NCBIfam" id="TIGR01484">
    <property type="entry name" value="HAD-SF-IIB"/>
    <property type="match status" value="1"/>
</dbReference>
<feature type="binding site" evidence="11">
    <location>
        <position position="143"/>
    </location>
    <ligand>
        <name>alpha-D-mannose 1-phosphate</name>
        <dbReference type="ChEBI" id="CHEBI:58409"/>
    </ligand>
</feature>
<evidence type="ECO:0000256" key="11">
    <source>
        <dbReference type="PIRSR" id="PIRSR605002-2"/>
    </source>
</evidence>
<comment type="function">
    <text evidence="13">Involved in the synthesis of the GDP-mannose and dolichol-phosphate-mannose required for a number of critical mannosyl transfer reactions.</text>
</comment>
<feature type="binding site" evidence="11">
    <location>
        <position position="188"/>
    </location>
    <ligand>
        <name>alpha-D-mannose 1-phosphate</name>
        <dbReference type="ChEBI" id="CHEBI:58409"/>
    </ligand>
</feature>
<feature type="active site" description="Proton donor/acceptor" evidence="10">
    <location>
        <position position="23"/>
    </location>
</feature>
<evidence type="ECO:0000256" key="4">
    <source>
        <dbReference type="ARBA" id="ARBA00011738"/>
    </source>
</evidence>
<dbReference type="PANTHER" id="PTHR10466">
    <property type="entry name" value="PHOSPHOMANNOMUTASE"/>
    <property type="match status" value="1"/>
</dbReference>
<dbReference type="Proteomes" id="UP000053477">
    <property type="component" value="Unassembled WGS sequence"/>
</dbReference>
<evidence type="ECO:0000313" key="15">
    <source>
        <dbReference type="Proteomes" id="UP000053477"/>
    </source>
</evidence>
<comment type="subunit">
    <text evidence="4 13">Homodimer.</text>
</comment>
<dbReference type="EMBL" id="KQ085935">
    <property type="protein sequence ID" value="KLO15016.1"/>
    <property type="molecule type" value="Genomic_DNA"/>
</dbReference>
<dbReference type="GO" id="GO:0005829">
    <property type="term" value="C:cytosol"/>
    <property type="evidence" value="ECO:0007669"/>
    <property type="project" value="TreeGrafter"/>
</dbReference>
<name>A0A0H2SDH9_9AGAM</name>
<dbReference type="GO" id="GO:0004615">
    <property type="term" value="F:phosphomannomutase activity"/>
    <property type="evidence" value="ECO:0007669"/>
    <property type="project" value="UniProtKB-EC"/>
</dbReference>
<dbReference type="CDD" id="cd02585">
    <property type="entry name" value="HAD_PMM"/>
    <property type="match status" value="1"/>
</dbReference>
<dbReference type="EC" id="5.4.2.8" evidence="5 13"/>
<evidence type="ECO:0000313" key="14">
    <source>
        <dbReference type="EMBL" id="KLO15016.1"/>
    </source>
</evidence>
<evidence type="ECO:0000256" key="12">
    <source>
        <dbReference type="PIRSR" id="PIRSR605002-3"/>
    </source>
</evidence>
<dbReference type="OrthoDB" id="10264771at2759"/>
<evidence type="ECO:0000256" key="5">
    <source>
        <dbReference type="ARBA" id="ARBA00012730"/>
    </source>
</evidence>
<reference evidence="14 15" key="1">
    <citation type="submission" date="2015-04" db="EMBL/GenBank/DDBJ databases">
        <title>Complete genome sequence of Schizopora paradoxa KUC8140, a cosmopolitan wood degrader in East Asia.</title>
        <authorList>
            <consortium name="DOE Joint Genome Institute"/>
            <person name="Min B."/>
            <person name="Park H."/>
            <person name="Jang Y."/>
            <person name="Kim J.-J."/>
            <person name="Kim K.H."/>
            <person name="Pangilinan J."/>
            <person name="Lipzen A."/>
            <person name="Riley R."/>
            <person name="Grigoriev I.V."/>
            <person name="Spatafora J.W."/>
            <person name="Choi I.-G."/>
        </authorList>
    </citation>
    <scope>NUCLEOTIDE SEQUENCE [LARGE SCALE GENOMIC DNA]</scope>
    <source>
        <strain evidence="14 15">KUC8140</strain>
    </source>
</reference>
<dbReference type="InterPro" id="IPR036412">
    <property type="entry name" value="HAD-like_sf"/>
</dbReference>
<evidence type="ECO:0000256" key="9">
    <source>
        <dbReference type="ARBA" id="ARBA00023235"/>
    </source>
</evidence>
<dbReference type="Gene3D" id="3.40.50.1000">
    <property type="entry name" value="HAD superfamily/HAD-like"/>
    <property type="match status" value="1"/>
</dbReference>
<comment type="catalytic activity">
    <reaction evidence="13">
        <text>alpha-D-mannose 1-phosphate = D-mannose 6-phosphate</text>
        <dbReference type="Rhea" id="RHEA:11140"/>
        <dbReference type="ChEBI" id="CHEBI:58409"/>
        <dbReference type="ChEBI" id="CHEBI:58735"/>
        <dbReference type="EC" id="5.4.2.8"/>
    </reaction>
</comment>
<dbReference type="InterPro" id="IPR006379">
    <property type="entry name" value="HAD-SF_hydro_IIB"/>
</dbReference>
<dbReference type="SFLD" id="SFLDG01140">
    <property type="entry name" value="C2.B:_Phosphomannomutase_and_P"/>
    <property type="match status" value="1"/>
</dbReference>
<comment type="similarity">
    <text evidence="3 13">Belongs to the eukaryotic PMM family.</text>
</comment>
<dbReference type="SFLD" id="SFLDG01143">
    <property type="entry name" value="C2.B.3:_Phosphomannomutase_Lik"/>
    <property type="match status" value="1"/>
</dbReference>